<evidence type="ECO:0000313" key="4">
    <source>
        <dbReference type="Proteomes" id="UP000281406"/>
    </source>
</evidence>
<dbReference type="Proteomes" id="UP000281406">
    <property type="component" value="Unassembled WGS sequence"/>
</dbReference>
<evidence type="ECO:0000313" key="3">
    <source>
        <dbReference type="EMBL" id="ROL48359.1"/>
    </source>
</evidence>
<dbReference type="AlphaFoldDB" id="A0A3N0YQ72"/>
<evidence type="ECO:0000256" key="2">
    <source>
        <dbReference type="SAM" id="SignalP"/>
    </source>
</evidence>
<feature type="signal peptide" evidence="2">
    <location>
        <begin position="1"/>
        <end position="18"/>
    </location>
</feature>
<reference evidence="3 4" key="1">
    <citation type="submission" date="2018-10" db="EMBL/GenBank/DDBJ databases">
        <title>Genome assembly for a Yunnan-Guizhou Plateau 3E fish, Anabarilius grahami (Regan), and its evolutionary and genetic applications.</title>
        <authorList>
            <person name="Jiang W."/>
        </authorList>
    </citation>
    <scope>NUCLEOTIDE SEQUENCE [LARGE SCALE GENOMIC DNA]</scope>
    <source>
        <strain evidence="3">AG-KIZ</strain>
        <tissue evidence="3">Muscle</tissue>
    </source>
</reference>
<evidence type="ECO:0000256" key="1">
    <source>
        <dbReference type="SAM" id="MobiDB-lite"/>
    </source>
</evidence>
<name>A0A3N0YQ72_ANAGA</name>
<organism evidence="3 4">
    <name type="scientific">Anabarilius grahami</name>
    <name type="common">Kanglang fish</name>
    <name type="synonym">Barilius grahami</name>
    <dbReference type="NCBI Taxonomy" id="495550"/>
    <lineage>
        <taxon>Eukaryota</taxon>
        <taxon>Metazoa</taxon>
        <taxon>Chordata</taxon>
        <taxon>Craniata</taxon>
        <taxon>Vertebrata</taxon>
        <taxon>Euteleostomi</taxon>
        <taxon>Actinopterygii</taxon>
        <taxon>Neopterygii</taxon>
        <taxon>Teleostei</taxon>
        <taxon>Ostariophysi</taxon>
        <taxon>Cypriniformes</taxon>
        <taxon>Xenocyprididae</taxon>
        <taxon>Xenocypridinae</taxon>
        <taxon>Xenocypridinae incertae sedis</taxon>
        <taxon>Anabarilius</taxon>
    </lineage>
</organism>
<dbReference type="EMBL" id="RJVU01030833">
    <property type="protein sequence ID" value="ROL48359.1"/>
    <property type="molecule type" value="Genomic_DNA"/>
</dbReference>
<gene>
    <name evidence="3" type="ORF">DPX16_20712</name>
</gene>
<comment type="caution">
    <text evidence="3">The sequence shown here is derived from an EMBL/GenBank/DDBJ whole genome shotgun (WGS) entry which is preliminary data.</text>
</comment>
<feature type="region of interest" description="Disordered" evidence="1">
    <location>
        <begin position="39"/>
        <end position="60"/>
    </location>
</feature>
<protein>
    <submittedName>
        <fullName evidence="3">Uncharacterized protein</fullName>
    </submittedName>
</protein>
<keyword evidence="2" id="KW-0732">Signal</keyword>
<accession>A0A3N0YQ72</accession>
<proteinExistence type="predicted"/>
<sequence>MMLLIIPYPLLLAHLTWHQETETEREEGDLLTYLNKMEERTEEAQHREKRRARELEERKTRQYQEIKERDEEARMREEEFRVKMTRRGEMRNEEMRREVAAREERFLSLMELLAK</sequence>
<keyword evidence="4" id="KW-1185">Reference proteome</keyword>
<feature type="chain" id="PRO_5018307641" evidence="2">
    <location>
        <begin position="19"/>
        <end position="115"/>
    </location>
</feature>